<sequence length="204" mass="22819">MVLINSAKIGGTLIKVACESELDLQAKWLLGVLEQMYQRGVKFDDGTRIQIGWSILSLIKQDDGSFMVCEPDFDRNPFEDIRNSVDVSLNVIAKQNKFTSGIGAKQVPIAFQNKVIMAKGVLDESSFYLERIAPDLEKNDSGWYIGKTNLNEEKDELSAIYAFQLLQLRPELIDVLTLPEGYMVFVDGLTVSCVTNPNDEVVFS</sequence>
<dbReference type="Pfam" id="PF24719">
    <property type="entry name" value="Imm33-like"/>
    <property type="match status" value="1"/>
</dbReference>
<evidence type="ECO:0000259" key="1">
    <source>
        <dbReference type="Pfam" id="PF24719"/>
    </source>
</evidence>
<evidence type="ECO:0000313" key="3">
    <source>
        <dbReference type="Proteomes" id="UP000646911"/>
    </source>
</evidence>
<comment type="caution">
    <text evidence="2">The sequence shown here is derived from an EMBL/GenBank/DDBJ whole genome shotgun (WGS) entry which is preliminary data.</text>
</comment>
<proteinExistence type="predicted"/>
<gene>
    <name evidence="2" type="ORF">H8L47_09895</name>
</gene>
<keyword evidence="3" id="KW-1185">Reference proteome</keyword>
<feature type="domain" description="Imm33-like" evidence="1">
    <location>
        <begin position="94"/>
        <end position="188"/>
    </location>
</feature>
<name>A0ABR6Z7X3_9BURK</name>
<accession>A0ABR6Z7X3</accession>
<protein>
    <recommendedName>
        <fullName evidence="1">Imm33-like domain-containing protein</fullName>
    </recommendedName>
</protein>
<dbReference type="InterPro" id="IPR056509">
    <property type="entry name" value="Imm33-like"/>
</dbReference>
<reference evidence="2 3" key="1">
    <citation type="submission" date="2020-08" db="EMBL/GenBank/DDBJ databases">
        <title>Novel species isolated from subtropical streams in China.</title>
        <authorList>
            <person name="Lu H."/>
        </authorList>
    </citation>
    <scope>NUCLEOTIDE SEQUENCE [LARGE SCALE GENOMIC DNA]</scope>
    <source>
        <strain evidence="2 3">NL8W</strain>
    </source>
</reference>
<dbReference type="RefSeq" id="WP_186953417.1">
    <property type="nucleotide sequence ID" value="NZ_JACOFX010000003.1"/>
</dbReference>
<dbReference type="EMBL" id="JACOFX010000003">
    <property type="protein sequence ID" value="MBC3907878.1"/>
    <property type="molecule type" value="Genomic_DNA"/>
</dbReference>
<organism evidence="2 3">
    <name type="scientific">Undibacterium umbellatum</name>
    <dbReference type="NCBI Taxonomy" id="2762300"/>
    <lineage>
        <taxon>Bacteria</taxon>
        <taxon>Pseudomonadati</taxon>
        <taxon>Pseudomonadota</taxon>
        <taxon>Betaproteobacteria</taxon>
        <taxon>Burkholderiales</taxon>
        <taxon>Oxalobacteraceae</taxon>
        <taxon>Undibacterium</taxon>
    </lineage>
</organism>
<evidence type="ECO:0000313" key="2">
    <source>
        <dbReference type="EMBL" id="MBC3907878.1"/>
    </source>
</evidence>
<dbReference type="Proteomes" id="UP000646911">
    <property type="component" value="Unassembled WGS sequence"/>
</dbReference>